<dbReference type="PROSITE" id="PS51063">
    <property type="entry name" value="HTH_CRP_2"/>
    <property type="match status" value="1"/>
</dbReference>
<feature type="domain" description="HTH crp-type" evidence="4">
    <location>
        <begin position="147"/>
        <end position="221"/>
    </location>
</feature>
<dbReference type="SMART" id="SM00419">
    <property type="entry name" value="HTH_CRP"/>
    <property type="match status" value="1"/>
</dbReference>
<dbReference type="InterPro" id="IPR036390">
    <property type="entry name" value="WH_DNA-bd_sf"/>
</dbReference>
<evidence type="ECO:0000313" key="5">
    <source>
        <dbReference type="EMBL" id="KKN85446.1"/>
    </source>
</evidence>
<name>A0A0F9WHN8_9ZZZZ</name>
<keyword evidence="1" id="KW-0805">Transcription regulation</keyword>
<proteinExistence type="predicted"/>
<dbReference type="InterPro" id="IPR012318">
    <property type="entry name" value="HTH_CRP"/>
</dbReference>
<keyword evidence="2" id="KW-0238">DNA-binding</keyword>
<reference evidence="5" key="1">
    <citation type="journal article" date="2015" name="Nature">
        <title>Complex archaea that bridge the gap between prokaryotes and eukaryotes.</title>
        <authorList>
            <person name="Spang A."/>
            <person name="Saw J.H."/>
            <person name="Jorgensen S.L."/>
            <person name="Zaremba-Niedzwiedzka K."/>
            <person name="Martijn J."/>
            <person name="Lind A.E."/>
            <person name="van Eijk R."/>
            <person name="Schleper C."/>
            <person name="Guy L."/>
            <person name="Ettema T.J."/>
        </authorList>
    </citation>
    <scope>NUCLEOTIDE SEQUENCE</scope>
</reference>
<dbReference type="InterPro" id="IPR014710">
    <property type="entry name" value="RmlC-like_jellyroll"/>
</dbReference>
<protein>
    <recommendedName>
        <fullName evidence="4">HTH crp-type domain-containing protein</fullName>
    </recommendedName>
</protein>
<evidence type="ECO:0000256" key="3">
    <source>
        <dbReference type="ARBA" id="ARBA00023163"/>
    </source>
</evidence>
<gene>
    <name evidence="5" type="ORF">LCGC14_0279430</name>
</gene>
<dbReference type="Gene3D" id="1.10.10.10">
    <property type="entry name" value="Winged helix-like DNA-binding domain superfamily/Winged helix DNA-binding domain"/>
    <property type="match status" value="1"/>
</dbReference>
<dbReference type="CDD" id="cd00038">
    <property type="entry name" value="CAP_ED"/>
    <property type="match status" value="1"/>
</dbReference>
<dbReference type="GO" id="GO:0003677">
    <property type="term" value="F:DNA binding"/>
    <property type="evidence" value="ECO:0007669"/>
    <property type="project" value="UniProtKB-KW"/>
</dbReference>
<dbReference type="InterPro" id="IPR036388">
    <property type="entry name" value="WH-like_DNA-bd_sf"/>
</dbReference>
<dbReference type="Gene3D" id="2.60.120.10">
    <property type="entry name" value="Jelly Rolls"/>
    <property type="match status" value="1"/>
</dbReference>
<evidence type="ECO:0000256" key="1">
    <source>
        <dbReference type="ARBA" id="ARBA00023015"/>
    </source>
</evidence>
<keyword evidence="3" id="KW-0804">Transcription</keyword>
<evidence type="ECO:0000256" key="2">
    <source>
        <dbReference type="ARBA" id="ARBA00023125"/>
    </source>
</evidence>
<dbReference type="AlphaFoldDB" id="A0A0F9WHN8"/>
<organism evidence="5">
    <name type="scientific">marine sediment metagenome</name>
    <dbReference type="NCBI Taxonomy" id="412755"/>
    <lineage>
        <taxon>unclassified sequences</taxon>
        <taxon>metagenomes</taxon>
        <taxon>ecological metagenomes</taxon>
    </lineage>
</organism>
<dbReference type="Pfam" id="PF00027">
    <property type="entry name" value="cNMP_binding"/>
    <property type="match status" value="1"/>
</dbReference>
<dbReference type="CDD" id="cd00092">
    <property type="entry name" value="HTH_CRP"/>
    <property type="match status" value="1"/>
</dbReference>
<dbReference type="SUPFAM" id="SSF51206">
    <property type="entry name" value="cAMP-binding domain-like"/>
    <property type="match status" value="1"/>
</dbReference>
<dbReference type="InterPro" id="IPR018490">
    <property type="entry name" value="cNMP-bd_dom_sf"/>
</dbReference>
<evidence type="ECO:0000259" key="4">
    <source>
        <dbReference type="PROSITE" id="PS51063"/>
    </source>
</evidence>
<sequence>MSLIDTIVMQGLSTQGVLSPEDKALLLGLELSPRYISANEILWDEGAEADLFCVAKEGWAYSYRNLKNGSKQILKFYLPGDIIGIRDFGFTRRLASAAMINKGVICPFSYQQLFKLFGRSSLAAGIVATATRQQAQLSERLIYLGKYSAHEQLAHFLYEIYLRLKRINAVKDNSFLMPLTQELISDALGMSPVHVSRTFSMLREEGLVIRDRQHVKLPDPEALARLVEFNDSYIDEYLPPSFSELLKAKP</sequence>
<dbReference type="EMBL" id="LAZR01000159">
    <property type="protein sequence ID" value="KKN85446.1"/>
    <property type="molecule type" value="Genomic_DNA"/>
</dbReference>
<dbReference type="Pfam" id="PF13545">
    <property type="entry name" value="HTH_Crp_2"/>
    <property type="match status" value="1"/>
</dbReference>
<dbReference type="GO" id="GO:0006355">
    <property type="term" value="P:regulation of DNA-templated transcription"/>
    <property type="evidence" value="ECO:0007669"/>
    <property type="project" value="InterPro"/>
</dbReference>
<comment type="caution">
    <text evidence="5">The sequence shown here is derived from an EMBL/GenBank/DDBJ whole genome shotgun (WGS) entry which is preliminary data.</text>
</comment>
<dbReference type="InterPro" id="IPR000595">
    <property type="entry name" value="cNMP-bd_dom"/>
</dbReference>
<accession>A0A0F9WHN8</accession>
<dbReference type="SUPFAM" id="SSF46785">
    <property type="entry name" value="Winged helix' DNA-binding domain"/>
    <property type="match status" value="1"/>
</dbReference>